<proteinExistence type="predicted"/>
<evidence type="ECO:0000256" key="1">
    <source>
        <dbReference type="SAM" id="Phobius"/>
    </source>
</evidence>
<protein>
    <submittedName>
        <fullName evidence="2">Uncharacterized protein</fullName>
    </submittedName>
</protein>
<dbReference type="RefSeq" id="WP_304483657.1">
    <property type="nucleotide sequence ID" value="NZ_JAUQOQ010000004.1"/>
</dbReference>
<gene>
    <name evidence="2" type="ORF">ACE1YR_11935</name>
</gene>
<feature type="transmembrane region" description="Helical" evidence="1">
    <location>
        <begin position="105"/>
        <end position="138"/>
    </location>
</feature>
<sequence length="165" mass="18591">MSEIKKVTVVVKNYHLQASSDLDALYKNVRCEDELGNTFYFKEVVMLNYLKRHGAIVTDASRTWYYKSLSKKSIVLIAFEKAGGKVEYDLDNIRVAAKSSVIRGVIYALAAIPAGIVIATATYGLGLLFIPVGFFYAYRSMFKIPRMLRRKTLVNELADHGIVVR</sequence>
<dbReference type="Proteomes" id="UP001577047">
    <property type="component" value="Unassembled WGS sequence"/>
</dbReference>
<keyword evidence="1" id="KW-0812">Transmembrane</keyword>
<keyword evidence="1" id="KW-0472">Membrane</keyword>
<evidence type="ECO:0000313" key="3">
    <source>
        <dbReference type="Proteomes" id="UP001577047"/>
    </source>
</evidence>
<accession>A0ABV4Z921</accession>
<comment type="caution">
    <text evidence="2">The sequence shown here is derived from an EMBL/GenBank/DDBJ whole genome shotgun (WGS) entry which is preliminary data.</text>
</comment>
<organism evidence="2 3">
    <name type="scientific">Pseudomonas boreofloridensis</name>
    <dbReference type="NCBI Taxonomy" id="3064348"/>
    <lineage>
        <taxon>Bacteria</taxon>
        <taxon>Pseudomonadati</taxon>
        <taxon>Pseudomonadota</taxon>
        <taxon>Gammaproteobacteria</taxon>
        <taxon>Pseudomonadales</taxon>
        <taxon>Pseudomonadaceae</taxon>
        <taxon>Pseudomonas</taxon>
    </lineage>
</organism>
<name>A0ABV4Z921_9PSED</name>
<reference evidence="2 3" key="1">
    <citation type="submission" date="2024-09" db="EMBL/GenBank/DDBJ databases">
        <authorList>
            <person name="Fullem K."/>
        </authorList>
    </citation>
    <scope>NUCLEOTIDE SEQUENCE [LARGE SCALE GENOMIC DNA]</scope>
    <source>
        <strain evidence="3">K1(2024)</strain>
    </source>
</reference>
<keyword evidence="3" id="KW-1185">Reference proteome</keyword>
<dbReference type="EMBL" id="JBHFXX010000008">
    <property type="protein sequence ID" value="MFB3801140.1"/>
    <property type="molecule type" value="Genomic_DNA"/>
</dbReference>
<keyword evidence="1" id="KW-1133">Transmembrane helix</keyword>
<evidence type="ECO:0000313" key="2">
    <source>
        <dbReference type="EMBL" id="MFB3801140.1"/>
    </source>
</evidence>